<organism evidence="3 4">
    <name type="scientific">Herbaspirillum robiniae</name>
    <dbReference type="NCBI Taxonomy" id="2014887"/>
    <lineage>
        <taxon>Bacteria</taxon>
        <taxon>Pseudomonadati</taxon>
        <taxon>Pseudomonadota</taxon>
        <taxon>Betaproteobacteria</taxon>
        <taxon>Burkholderiales</taxon>
        <taxon>Oxalobacteraceae</taxon>
        <taxon>Herbaspirillum</taxon>
    </lineage>
</organism>
<dbReference type="EMBL" id="NJGU01000015">
    <property type="protein sequence ID" value="OWY26799.1"/>
    <property type="molecule type" value="Genomic_DNA"/>
</dbReference>
<feature type="domain" description="Type IV / VI secretion system DotU" evidence="2">
    <location>
        <begin position="3"/>
        <end position="214"/>
    </location>
</feature>
<evidence type="ECO:0000256" key="1">
    <source>
        <dbReference type="SAM" id="Phobius"/>
    </source>
</evidence>
<gene>
    <name evidence="3" type="ORF">CEJ42_21920</name>
</gene>
<evidence type="ECO:0000313" key="4">
    <source>
        <dbReference type="Proteomes" id="UP000197596"/>
    </source>
</evidence>
<dbReference type="Proteomes" id="UP000197596">
    <property type="component" value="Unassembled WGS sequence"/>
</dbReference>
<comment type="caution">
    <text evidence="3">The sequence shown here is derived from an EMBL/GenBank/DDBJ whole genome shotgun (WGS) entry which is preliminary data.</text>
</comment>
<evidence type="ECO:0000313" key="3">
    <source>
        <dbReference type="EMBL" id="OWY26799.1"/>
    </source>
</evidence>
<reference evidence="3 4" key="1">
    <citation type="submission" date="2017-06" db="EMBL/GenBank/DDBJ databases">
        <title>Herbaspirillum phytohormonus sp. nov., isolated from the root nodule of Robinia pseudoacacia in lead-zinc mine.</title>
        <authorList>
            <person name="Fan M."/>
            <person name="Lin Y."/>
        </authorList>
    </citation>
    <scope>NUCLEOTIDE SEQUENCE [LARGE SCALE GENOMIC DNA]</scope>
    <source>
        <strain evidence="3 4">HZ10</strain>
    </source>
</reference>
<keyword evidence="1" id="KW-1133">Transmembrane helix</keyword>
<accession>A0A246WKM2</accession>
<dbReference type="PANTHER" id="PTHR38033:SF1">
    <property type="entry name" value="DOTU FAMILY TYPE IV_VI SECRETION SYSTEM PROTEIN"/>
    <property type="match status" value="1"/>
</dbReference>
<feature type="transmembrane region" description="Helical" evidence="1">
    <location>
        <begin position="193"/>
        <end position="215"/>
    </location>
</feature>
<dbReference type="PANTHER" id="PTHR38033">
    <property type="entry name" value="MEMBRANE PROTEIN-RELATED"/>
    <property type="match status" value="1"/>
</dbReference>
<dbReference type="NCBIfam" id="TIGR03349">
    <property type="entry name" value="IV_VI_DotU"/>
    <property type="match status" value="1"/>
</dbReference>
<evidence type="ECO:0000259" key="2">
    <source>
        <dbReference type="Pfam" id="PF09850"/>
    </source>
</evidence>
<dbReference type="InterPro" id="IPR017732">
    <property type="entry name" value="T4/T6SS_DotU"/>
</dbReference>
<dbReference type="AlphaFoldDB" id="A0A246WKM2"/>
<keyword evidence="1" id="KW-0472">Membrane</keyword>
<dbReference type="InterPro" id="IPR038522">
    <property type="entry name" value="T4/T6SS_DotU_sf"/>
</dbReference>
<proteinExistence type="predicted"/>
<dbReference type="Gene3D" id="1.25.40.590">
    <property type="entry name" value="Type IV / VI secretion system, DotU"/>
    <property type="match status" value="1"/>
</dbReference>
<protein>
    <recommendedName>
        <fullName evidence="2">Type IV / VI secretion system DotU domain-containing protein</fullName>
    </recommendedName>
</protein>
<dbReference type="RefSeq" id="WP_088752547.1">
    <property type="nucleotide sequence ID" value="NZ_NJGU01000015.1"/>
</dbReference>
<sequence length="229" mass="25319">MRLVDCFIPLLAQIRQFQRQPGGDPVALSAQLDAAIGVARRAGHDAGYADADIEEALFSVVALADESIIAADWLGRGEWQRRLLQRRYFGVTNAGVAFYTRLEALGAAQLAVREVYFLCLGLGFAGRYGYDRNQKALTDIKRANMELLLQGKDGLPGEAGKLLFPDGYGAALQPEAAEKKPVRSRRRWKLSSFSFNAMIIPLVVLLVLYGIYHVIIWQLVDAILPQISI</sequence>
<name>A0A246WKM2_9BURK</name>
<dbReference type="Pfam" id="PF09850">
    <property type="entry name" value="DotU"/>
    <property type="match status" value="1"/>
</dbReference>
<keyword evidence="1" id="KW-0812">Transmembrane</keyword>